<dbReference type="Gene3D" id="2.40.50.180">
    <property type="entry name" value="CheA-289, Domain 4"/>
    <property type="match status" value="1"/>
</dbReference>
<dbReference type="RefSeq" id="WP_117453066.1">
    <property type="nucleotide sequence ID" value="NZ_CP060636.1"/>
</dbReference>
<proteinExistence type="predicted"/>
<keyword evidence="3" id="KW-1185">Reference proteome</keyword>
<evidence type="ECO:0000313" key="3">
    <source>
        <dbReference type="Proteomes" id="UP000515856"/>
    </source>
</evidence>
<sequence length="147" mass="17275">MSDLLCFSAFNRLYGIPLDYVIETFEEQKVTPVPCLHYAFTGLCSHNGMIYPVISFSHLCEREIPLTRKCMILVELEQDQFILQMNDVPTVIYEDEITVRTKYQKNDRLLKVDELCQSKYGIVYVVDIKNIIHDLSRELLDDRYVQD</sequence>
<dbReference type="EMBL" id="CP060636">
    <property type="protein sequence ID" value="QNM12340.1"/>
    <property type="molecule type" value="Genomic_DNA"/>
</dbReference>
<name>A0A7G9GNF8_9FIRM</name>
<dbReference type="InterPro" id="IPR002545">
    <property type="entry name" value="CheW-lke_dom"/>
</dbReference>
<dbReference type="GO" id="GO:0007165">
    <property type="term" value="P:signal transduction"/>
    <property type="evidence" value="ECO:0007669"/>
    <property type="project" value="InterPro"/>
</dbReference>
<dbReference type="Proteomes" id="UP000515856">
    <property type="component" value="Chromosome"/>
</dbReference>
<organism evidence="2 3">
    <name type="scientific">[Eubacterium] hominis</name>
    <dbReference type="NCBI Taxonomy" id="2764325"/>
    <lineage>
        <taxon>Bacteria</taxon>
        <taxon>Bacillati</taxon>
        <taxon>Bacillota</taxon>
        <taxon>Erysipelotrichia</taxon>
        <taxon>Erysipelotrichales</taxon>
        <taxon>Erysipelotrichaceae</taxon>
        <taxon>Amedibacillus</taxon>
    </lineage>
</organism>
<dbReference type="GO" id="GO:0006935">
    <property type="term" value="P:chemotaxis"/>
    <property type="evidence" value="ECO:0007669"/>
    <property type="project" value="InterPro"/>
</dbReference>
<dbReference type="SUPFAM" id="SSF50341">
    <property type="entry name" value="CheW-like"/>
    <property type="match status" value="1"/>
</dbReference>
<accession>A0A7G9GNF8</accession>
<protein>
    <submittedName>
        <fullName evidence="2">Chemotaxis protein CheW</fullName>
    </submittedName>
</protein>
<evidence type="ECO:0000259" key="1">
    <source>
        <dbReference type="PROSITE" id="PS50851"/>
    </source>
</evidence>
<gene>
    <name evidence="2" type="ORF">H9Q80_19240</name>
</gene>
<dbReference type="PROSITE" id="PS50851">
    <property type="entry name" value="CHEW"/>
    <property type="match status" value="1"/>
</dbReference>
<feature type="domain" description="CheW-like" evidence="1">
    <location>
        <begin position="1"/>
        <end position="137"/>
    </location>
</feature>
<dbReference type="AlphaFoldDB" id="A0A7G9GNF8"/>
<evidence type="ECO:0000313" key="2">
    <source>
        <dbReference type="EMBL" id="QNM12340.1"/>
    </source>
</evidence>
<dbReference type="InterPro" id="IPR036061">
    <property type="entry name" value="CheW-like_dom_sf"/>
</dbReference>
<dbReference type="KEGG" id="ehn:H9Q80_19240"/>
<dbReference type="Pfam" id="PF01584">
    <property type="entry name" value="CheW"/>
    <property type="match status" value="1"/>
</dbReference>
<reference evidence="2 3" key="1">
    <citation type="submission" date="2020-08" db="EMBL/GenBank/DDBJ databases">
        <authorList>
            <person name="Liu C."/>
            <person name="Sun Q."/>
        </authorList>
    </citation>
    <scope>NUCLEOTIDE SEQUENCE [LARGE SCALE GENOMIC DNA]</scope>
    <source>
        <strain evidence="2 3">NSJ-61</strain>
    </source>
</reference>
<dbReference type="Gene3D" id="2.30.30.40">
    <property type="entry name" value="SH3 Domains"/>
    <property type="match status" value="1"/>
</dbReference>